<dbReference type="CDD" id="cd00009">
    <property type="entry name" value="AAA"/>
    <property type="match status" value="1"/>
</dbReference>
<dbReference type="InterPro" id="IPR058031">
    <property type="entry name" value="AAA_lid_NorR"/>
</dbReference>
<comment type="caution">
    <text evidence="8">The sequence shown here is derived from an EMBL/GenBank/DDBJ whole genome shotgun (WGS) entry which is preliminary data.</text>
</comment>
<evidence type="ECO:0000313" key="9">
    <source>
        <dbReference type="Proteomes" id="UP001528920"/>
    </source>
</evidence>
<dbReference type="InterPro" id="IPR025662">
    <property type="entry name" value="Sigma_54_int_dom_ATP-bd_1"/>
</dbReference>
<keyword evidence="3" id="KW-0805">Transcription regulation</keyword>
<dbReference type="InterPro" id="IPR025944">
    <property type="entry name" value="Sigma_54_int_dom_CS"/>
</dbReference>
<keyword evidence="4" id="KW-0804">Transcription</keyword>
<organism evidence="8 9">
    <name type="scientific">Paralabilibaculum antarcticum</name>
    <dbReference type="NCBI Taxonomy" id="2912572"/>
    <lineage>
        <taxon>Bacteria</taxon>
        <taxon>Pseudomonadati</taxon>
        <taxon>Bacteroidota</taxon>
        <taxon>Bacteroidia</taxon>
        <taxon>Marinilabiliales</taxon>
        <taxon>Marinifilaceae</taxon>
        <taxon>Paralabilibaculum</taxon>
    </lineage>
</organism>
<dbReference type="Gene3D" id="3.40.50.2300">
    <property type="match status" value="1"/>
</dbReference>
<dbReference type="PROSITE" id="PS00675">
    <property type="entry name" value="SIGMA54_INTERACT_1"/>
    <property type="match status" value="1"/>
</dbReference>
<name>A0ABT5VS69_9BACT</name>
<dbReference type="EMBL" id="JAKJSC010000001">
    <property type="protein sequence ID" value="MDE5417627.1"/>
    <property type="molecule type" value="Genomic_DNA"/>
</dbReference>
<keyword evidence="5" id="KW-0597">Phosphoprotein</keyword>
<evidence type="ECO:0000259" key="6">
    <source>
        <dbReference type="PROSITE" id="PS50045"/>
    </source>
</evidence>
<dbReference type="SUPFAM" id="SSF52540">
    <property type="entry name" value="P-loop containing nucleoside triphosphate hydrolases"/>
    <property type="match status" value="1"/>
</dbReference>
<dbReference type="Pfam" id="PF00072">
    <property type="entry name" value="Response_reg"/>
    <property type="match status" value="1"/>
</dbReference>
<dbReference type="InterPro" id="IPR011006">
    <property type="entry name" value="CheY-like_superfamily"/>
</dbReference>
<evidence type="ECO:0000259" key="7">
    <source>
        <dbReference type="PROSITE" id="PS50110"/>
    </source>
</evidence>
<proteinExistence type="predicted"/>
<dbReference type="Gene3D" id="3.40.50.300">
    <property type="entry name" value="P-loop containing nucleotide triphosphate hydrolases"/>
    <property type="match status" value="1"/>
</dbReference>
<dbReference type="RefSeq" id="WP_275108968.1">
    <property type="nucleotide sequence ID" value="NZ_JAKJSC010000001.1"/>
</dbReference>
<dbReference type="Pfam" id="PF00158">
    <property type="entry name" value="Sigma54_activat"/>
    <property type="match status" value="1"/>
</dbReference>
<dbReference type="Pfam" id="PF25601">
    <property type="entry name" value="AAA_lid_14"/>
    <property type="match status" value="1"/>
</dbReference>
<dbReference type="InterPro" id="IPR009057">
    <property type="entry name" value="Homeodomain-like_sf"/>
</dbReference>
<dbReference type="SUPFAM" id="SSF46689">
    <property type="entry name" value="Homeodomain-like"/>
    <property type="match status" value="1"/>
</dbReference>
<feature type="domain" description="Response regulatory" evidence="7">
    <location>
        <begin position="7"/>
        <end position="121"/>
    </location>
</feature>
<dbReference type="PROSITE" id="PS00688">
    <property type="entry name" value="SIGMA54_INTERACT_3"/>
    <property type="match status" value="1"/>
</dbReference>
<keyword evidence="1" id="KW-0547">Nucleotide-binding</keyword>
<feature type="domain" description="Sigma-54 factor interaction" evidence="6">
    <location>
        <begin position="146"/>
        <end position="377"/>
    </location>
</feature>
<dbReference type="InterPro" id="IPR002078">
    <property type="entry name" value="Sigma_54_int"/>
</dbReference>
<dbReference type="PANTHER" id="PTHR32071">
    <property type="entry name" value="TRANSCRIPTIONAL REGULATORY PROTEIN"/>
    <property type="match status" value="1"/>
</dbReference>
<dbReference type="InterPro" id="IPR002197">
    <property type="entry name" value="HTH_Fis"/>
</dbReference>
<dbReference type="Gene3D" id="1.10.8.60">
    <property type="match status" value="1"/>
</dbReference>
<dbReference type="InterPro" id="IPR027417">
    <property type="entry name" value="P-loop_NTPase"/>
</dbReference>
<dbReference type="SUPFAM" id="SSF52172">
    <property type="entry name" value="CheY-like"/>
    <property type="match status" value="1"/>
</dbReference>
<dbReference type="SMART" id="SM00382">
    <property type="entry name" value="AAA"/>
    <property type="match status" value="1"/>
</dbReference>
<keyword evidence="2" id="KW-0067">ATP-binding</keyword>
<dbReference type="Gene3D" id="1.10.10.60">
    <property type="entry name" value="Homeodomain-like"/>
    <property type="match status" value="1"/>
</dbReference>
<dbReference type="InterPro" id="IPR001789">
    <property type="entry name" value="Sig_transdc_resp-reg_receiver"/>
</dbReference>
<dbReference type="SMART" id="SM00448">
    <property type="entry name" value="REC"/>
    <property type="match status" value="1"/>
</dbReference>
<dbReference type="PRINTS" id="PR01590">
    <property type="entry name" value="HTHFIS"/>
</dbReference>
<evidence type="ECO:0000256" key="1">
    <source>
        <dbReference type="ARBA" id="ARBA00022741"/>
    </source>
</evidence>
<evidence type="ECO:0000313" key="8">
    <source>
        <dbReference type="EMBL" id="MDE5417627.1"/>
    </source>
</evidence>
<reference evidence="8 9" key="1">
    <citation type="submission" date="2022-01" db="EMBL/GenBank/DDBJ databases">
        <title>Labilibaculum sp. nov, a marine bacterium isolated from Antarctica.</title>
        <authorList>
            <person name="Dai W."/>
        </authorList>
    </citation>
    <scope>NUCLEOTIDE SEQUENCE [LARGE SCALE GENOMIC DNA]</scope>
    <source>
        <strain evidence="8 9">DW002</strain>
    </source>
</reference>
<accession>A0ABT5VS69</accession>
<keyword evidence="9" id="KW-1185">Reference proteome</keyword>
<protein>
    <submittedName>
        <fullName evidence="8">Sigma-54 dependent transcriptional regulator</fullName>
    </submittedName>
</protein>
<evidence type="ECO:0000256" key="3">
    <source>
        <dbReference type="ARBA" id="ARBA00023015"/>
    </source>
</evidence>
<feature type="modified residue" description="4-aspartylphosphate" evidence="5">
    <location>
        <position position="56"/>
    </location>
</feature>
<evidence type="ECO:0000256" key="2">
    <source>
        <dbReference type="ARBA" id="ARBA00022840"/>
    </source>
</evidence>
<evidence type="ECO:0000256" key="5">
    <source>
        <dbReference type="PROSITE-ProRule" id="PRU00169"/>
    </source>
</evidence>
<dbReference type="Pfam" id="PF02954">
    <property type="entry name" value="HTH_8"/>
    <property type="match status" value="1"/>
</dbReference>
<gene>
    <name evidence="8" type="ORF">L3049_06360</name>
</gene>
<sequence>MKLKGKSILIADDDKNIRYAFKKTFETQSAIVHQAGTGKEALTMIENENPDLIFLDVDMPELNGLEVIRLLKQNNITIPIVVITGCGTMNTAIKSIQLGAYEYLTKPLDIDKIFVITQRAIEMVSLRKKIKELESQQPGKVNDRELIGQHSGMHEVFKVIGAVTTAPNTLNVLVTGESGTGKELVARAIHNNGSHKDQPFVGVNCSVFSESLLESELFGYEKGAFTGAVERRIGKLEAAGSGTIFLDEISEITKELQVKLLRVLQEREFYRVGGNQLIQVKTRFIASSNRNLEHEVAKGNFRKDLFYRLNVMYINVPPLRDRASDIPLLFDYFIRKYSTRQNKEITGISSDVYDFIYKHNYPGNVRELENIAERAVVMTKGEVIEKSVLNSYYSVKEECQLEFPSLVLSEARKNTIEMFEKQFLHRLLEAAYGKISEAARIAGVDRRTIHRMLKKNDINPNEYKEK</sequence>
<dbReference type="Proteomes" id="UP001528920">
    <property type="component" value="Unassembled WGS sequence"/>
</dbReference>
<dbReference type="PROSITE" id="PS50045">
    <property type="entry name" value="SIGMA54_INTERACT_4"/>
    <property type="match status" value="1"/>
</dbReference>
<evidence type="ECO:0000256" key="4">
    <source>
        <dbReference type="ARBA" id="ARBA00023163"/>
    </source>
</evidence>
<dbReference type="PROSITE" id="PS50110">
    <property type="entry name" value="RESPONSE_REGULATORY"/>
    <property type="match status" value="1"/>
</dbReference>
<dbReference type="InterPro" id="IPR003593">
    <property type="entry name" value="AAA+_ATPase"/>
</dbReference>